<dbReference type="SUPFAM" id="SSF57783">
    <property type="entry name" value="Zinc beta-ribbon"/>
    <property type="match status" value="1"/>
</dbReference>
<protein>
    <recommendedName>
        <fullName evidence="2">Transcription initiation factor IIB</fullName>
    </recommendedName>
    <alternativeName>
        <fullName evidence="6">General transcription factor TFIIB</fullName>
    </alternativeName>
</protein>
<feature type="domain" description="TFIIB-type" evidence="8">
    <location>
        <begin position="6"/>
        <end position="37"/>
    </location>
</feature>
<evidence type="ECO:0000313" key="9">
    <source>
        <dbReference type="EMBL" id="CAF1174099.1"/>
    </source>
</evidence>
<dbReference type="GO" id="GO:0097550">
    <property type="term" value="C:transcription preinitiation complex"/>
    <property type="evidence" value="ECO:0007669"/>
    <property type="project" value="TreeGrafter"/>
</dbReference>
<evidence type="ECO:0000313" key="10">
    <source>
        <dbReference type="EMBL" id="CAF1433721.1"/>
    </source>
</evidence>
<keyword evidence="7" id="KW-0479">Metal-binding</keyword>
<dbReference type="SUPFAM" id="SSF47954">
    <property type="entry name" value="Cyclin-like"/>
    <property type="match status" value="2"/>
</dbReference>
<dbReference type="PROSITE" id="PS00782">
    <property type="entry name" value="TFIIB"/>
    <property type="match status" value="1"/>
</dbReference>
<dbReference type="GO" id="GO:0070897">
    <property type="term" value="P:transcription preinitiation complex assembly"/>
    <property type="evidence" value="ECO:0007669"/>
    <property type="project" value="InterPro"/>
</dbReference>
<dbReference type="GO" id="GO:0017025">
    <property type="term" value="F:TBP-class protein binding"/>
    <property type="evidence" value="ECO:0007669"/>
    <property type="project" value="InterPro"/>
</dbReference>
<comment type="similarity">
    <text evidence="1">Belongs to the TFIIB family.</text>
</comment>
<evidence type="ECO:0000256" key="6">
    <source>
        <dbReference type="ARBA" id="ARBA00031706"/>
    </source>
</evidence>
<comment type="caution">
    <text evidence="9">The sequence shown here is derived from an EMBL/GenBank/DDBJ whole genome shotgun (WGS) entry which is preliminary data.</text>
</comment>
<keyword evidence="5" id="KW-0804">Transcription</keyword>
<keyword evidence="7" id="KW-0862">Zinc</keyword>
<dbReference type="GO" id="GO:0008270">
    <property type="term" value="F:zinc ion binding"/>
    <property type="evidence" value="ECO:0007669"/>
    <property type="project" value="UniProtKB-KW"/>
</dbReference>
<dbReference type="InterPro" id="IPR036915">
    <property type="entry name" value="Cyclin-like_sf"/>
</dbReference>
<evidence type="ECO:0000256" key="7">
    <source>
        <dbReference type="PROSITE-ProRule" id="PRU00469"/>
    </source>
</evidence>
<sequence>MSKCMTVLACRYHPDATLIEDYRAGDVICSQCGLVVGERMIDVSSEWRDFGNESDSKDKSRVGSAQSLLYDYANLETTTSIGKGAGALDELGKQKYNKKISQISSADQALRNGHDAIRAMAARINLTKKVIDRAFLIYKFCYEKKCLRGYSSEAIIGACIYSACRQEGSPRTIKEICDISMASVKELGRCFNKIKLSTPNPTAIQSIDIKNLVPRFCNQLQLEQEILIRKTAIHIAERANEVCNIQGRAPSSIASAAIYMACLAAHEKITKKDIQKSAGVSEGVIRIIYRIMLPHAAELFPNDFIFKCPIANLPML</sequence>
<dbReference type="GO" id="GO:0005634">
    <property type="term" value="C:nucleus"/>
    <property type="evidence" value="ECO:0007669"/>
    <property type="project" value="TreeGrafter"/>
</dbReference>
<proteinExistence type="inferred from homology"/>
<evidence type="ECO:0000256" key="4">
    <source>
        <dbReference type="ARBA" id="ARBA00023015"/>
    </source>
</evidence>
<evidence type="ECO:0000256" key="2">
    <source>
        <dbReference type="ARBA" id="ARBA00013932"/>
    </source>
</evidence>
<dbReference type="PROSITE" id="PS51134">
    <property type="entry name" value="ZF_TFIIB"/>
    <property type="match status" value="1"/>
</dbReference>
<dbReference type="EMBL" id="CAJNOL010001889">
    <property type="protein sequence ID" value="CAF1433721.1"/>
    <property type="molecule type" value="Genomic_DNA"/>
</dbReference>
<keyword evidence="3" id="KW-0677">Repeat</keyword>
<name>A0A814UM97_9BILA</name>
<dbReference type="InterPro" id="IPR023486">
    <property type="entry name" value="TFIIB_CS"/>
</dbReference>
<dbReference type="Proteomes" id="UP000663854">
    <property type="component" value="Unassembled WGS sequence"/>
</dbReference>
<gene>
    <name evidence="10" type="ORF">JXQ802_LOCUS36584</name>
    <name evidence="9" type="ORF">PYM288_LOCUS23433</name>
</gene>
<dbReference type="InterPro" id="IPR000812">
    <property type="entry name" value="TFIIB"/>
</dbReference>
<dbReference type="EMBL" id="CAJNOH010001086">
    <property type="protein sequence ID" value="CAF1174099.1"/>
    <property type="molecule type" value="Genomic_DNA"/>
</dbReference>
<dbReference type="Pfam" id="PF08271">
    <property type="entry name" value="Zn_Ribbon_TF"/>
    <property type="match status" value="1"/>
</dbReference>
<evidence type="ECO:0000256" key="5">
    <source>
        <dbReference type="ARBA" id="ARBA00023163"/>
    </source>
</evidence>
<evidence type="ECO:0000256" key="1">
    <source>
        <dbReference type="ARBA" id="ARBA00010857"/>
    </source>
</evidence>
<dbReference type="PANTHER" id="PTHR11618:SF13">
    <property type="entry name" value="TRANSCRIPTION INITIATION FACTOR IIB"/>
    <property type="match status" value="1"/>
</dbReference>
<keyword evidence="12" id="KW-1185">Reference proteome</keyword>
<organism evidence="9 11">
    <name type="scientific">Rotaria sordida</name>
    <dbReference type="NCBI Taxonomy" id="392033"/>
    <lineage>
        <taxon>Eukaryota</taxon>
        <taxon>Metazoa</taxon>
        <taxon>Spiralia</taxon>
        <taxon>Gnathifera</taxon>
        <taxon>Rotifera</taxon>
        <taxon>Eurotatoria</taxon>
        <taxon>Bdelloidea</taxon>
        <taxon>Philodinida</taxon>
        <taxon>Philodinidae</taxon>
        <taxon>Rotaria</taxon>
    </lineage>
</organism>
<evidence type="ECO:0000313" key="12">
    <source>
        <dbReference type="Proteomes" id="UP000663870"/>
    </source>
</evidence>
<dbReference type="Proteomes" id="UP000663870">
    <property type="component" value="Unassembled WGS sequence"/>
</dbReference>
<evidence type="ECO:0000313" key="11">
    <source>
        <dbReference type="Proteomes" id="UP000663854"/>
    </source>
</evidence>
<dbReference type="PRINTS" id="PR00685">
    <property type="entry name" value="TIFACTORIIB"/>
</dbReference>
<keyword evidence="7" id="KW-0863">Zinc-finger</keyword>
<dbReference type="GO" id="GO:0016251">
    <property type="term" value="F:RNA polymerase II general transcription initiation factor activity"/>
    <property type="evidence" value="ECO:0007669"/>
    <property type="project" value="TreeGrafter"/>
</dbReference>
<dbReference type="PANTHER" id="PTHR11618">
    <property type="entry name" value="TRANSCRIPTION INITIATION FACTOR IIB-RELATED"/>
    <property type="match status" value="1"/>
</dbReference>
<dbReference type="SMART" id="SM00385">
    <property type="entry name" value="CYCLIN"/>
    <property type="match status" value="2"/>
</dbReference>
<dbReference type="InterPro" id="IPR013763">
    <property type="entry name" value="Cyclin-like_dom"/>
</dbReference>
<dbReference type="InterPro" id="IPR013150">
    <property type="entry name" value="TFIIB_cyclin"/>
</dbReference>
<dbReference type="AlphaFoldDB" id="A0A814UM97"/>
<reference evidence="9" key="1">
    <citation type="submission" date="2021-02" db="EMBL/GenBank/DDBJ databases">
        <authorList>
            <person name="Nowell W R."/>
        </authorList>
    </citation>
    <scope>NUCLEOTIDE SEQUENCE</scope>
</reference>
<dbReference type="Gene3D" id="2.20.25.10">
    <property type="match status" value="1"/>
</dbReference>
<dbReference type="Gene3D" id="1.10.472.10">
    <property type="entry name" value="Cyclin-like"/>
    <property type="match status" value="2"/>
</dbReference>
<accession>A0A814UM97</accession>
<dbReference type="GO" id="GO:0006367">
    <property type="term" value="P:transcription initiation at RNA polymerase II promoter"/>
    <property type="evidence" value="ECO:0007669"/>
    <property type="project" value="TreeGrafter"/>
</dbReference>
<keyword evidence="4" id="KW-0805">Transcription regulation</keyword>
<dbReference type="InterPro" id="IPR013137">
    <property type="entry name" value="Znf_TFIIB"/>
</dbReference>
<evidence type="ECO:0000259" key="8">
    <source>
        <dbReference type="PROSITE" id="PS51134"/>
    </source>
</evidence>
<dbReference type="Pfam" id="PF00382">
    <property type="entry name" value="TFIIB"/>
    <property type="match status" value="2"/>
</dbReference>
<evidence type="ECO:0000256" key="3">
    <source>
        <dbReference type="ARBA" id="ARBA00022737"/>
    </source>
</evidence>